<dbReference type="Gene3D" id="1.25.40.10">
    <property type="entry name" value="Tetratricopeptide repeat domain"/>
    <property type="match status" value="1"/>
</dbReference>
<protein>
    <submittedName>
        <fullName evidence="1">Sel1 repeat family protein</fullName>
    </submittedName>
</protein>
<dbReference type="SUPFAM" id="SSF81901">
    <property type="entry name" value="HCP-like"/>
    <property type="match status" value="1"/>
</dbReference>
<gene>
    <name evidence="1" type="ORF">HG263_00695</name>
</gene>
<dbReference type="Proteomes" id="UP000586305">
    <property type="component" value="Unassembled WGS sequence"/>
</dbReference>
<keyword evidence="2" id="KW-1185">Reference proteome</keyword>
<evidence type="ECO:0000313" key="1">
    <source>
        <dbReference type="EMBL" id="NOU49068.1"/>
    </source>
</evidence>
<dbReference type="EMBL" id="JABBPG010000001">
    <property type="protein sequence ID" value="NOU49068.1"/>
    <property type="molecule type" value="Genomic_DNA"/>
</dbReference>
<organism evidence="1 2">
    <name type="scientific">Pseudoalteromonas caenipelagi</name>
    <dbReference type="NCBI Taxonomy" id="2726988"/>
    <lineage>
        <taxon>Bacteria</taxon>
        <taxon>Pseudomonadati</taxon>
        <taxon>Pseudomonadota</taxon>
        <taxon>Gammaproteobacteria</taxon>
        <taxon>Alteromonadales</taxon>
        <taxon>Pseudoalteromonadaceae</taxon>
        <taxon>Pseudoalteromonas</taxon>
    </lineage>
</organism>
<dbReference type="InterPro" id="IPR011990">
    <property type="entry name" value="TPR-like_helical_dom_sf"/>
</dbReference>
<sequence length="174" mass="19498">MRVLILIACAFILINLSACGSTGIVRVSETKLYKAEMNGLKLYRSGNYEQAFELLKEPAQMGYKGAQYVLAFMFLKGQYVEQSTVLGMGWLGVAKEADVKDWNIQFDKFYAVAPEGLKTKIDAKVAQYIAQFGLKAQNVTCKKSLNTSTKRVDVKCDNYEGIGQLYEIEMTETQ</sequence>
<accession>A0A849V807</accession>
<evidence type="ECO:0000313" key="2">
    <source>
        <dbReference type="Proteomes" id="UP000586305"/>
    </source>
</evidence>
<name>A0A849V807_9GAMM</name>
<dbReference type="AlphaFoldDB" id="A0A849V807"/>
<reference evidence="1 2" key="1">
    <citation type="submission" date="2020-04" db="EMBL/GenBank/DDBJ databases">
        <title>Pseudoalteromonas caenipelagi sp. nov., isolated from a tidal flat.</title>
        <authorList>
            <person name="Park S."/>
            <person name="Yoon J.-H."/>
        </authorList>
    </citation>
    <scope>NUCLEOTIDE SEQUENCE [LARGE SCALE GENOMIC DNA]</scope>
    <source>
        <strain evidence="1 2">JBTF-M23</strain>
    </source>
</reference>
<proteinExistence type="predicted"/>
<dbReference type="RefSeq" id="WP_171624170.1">
    <property type="nucleotide sequence ID" value="NZ_JABBPG010000001.1"/>
</dbReference>
<comment type="caution">
    <text evidence="1">The sequence shown here is derived from an EMBL/GenBank/DDBJ whole genome shotgun (WGS) entry which is preliminary data.</text>
</comment>